<dbReference type="Gene3D" id="3.40.30.10">
    <property type="entry name" value="Glutaredoxin"/>
    <property type="match status" value="1"/>
</dbReference>
<keyword evidence="4" id="KW-1185">Reference proteome</keyword>
<keyword evidence="1" id="KW-0472">Membrane</keyword>
<dbReference type="EMBL" id="JAIXNE010000001">
    <property type="protein sequence ID" value="MCA6073282.1"/>
    <property type="molecule type" value="Genomic_DNA"/>
</dbReference>
<dbReference type="SUPFAM" id="SSF52833">
    <property type="entry name" value="Thioredoxin-like"/>
    <property type="match status" value="1"/>
</dbReference>
<proteinExistence type="predicted"/>
<evidence type="ECO:0000256" key="1">
    <source>
        <dbReference type="SAM" id="Phobius"/>
    </source>
</evidence>
<feature type="transmembrane region" description="Helical" evidence="1">
    <location>
        <begin position="12"/>
        <end position="28"/>
    </location>
</feature>
<evidence type="ECO:0000313" key="4">
    <source>
        <dbReference type="Proteomes" id="UP001139409"/>
    </source>
</evidence>
<organism evidence="3 4">
    <name type="scientific">Fulvivirga sedimenti</name>
    <dbReference type="NCBI Taxonomy" id="2879465"/>
    <lineage>
        <taxon>Bacteria</taxon>
        <taxon>Pseudomonadati</taxon>
        <taxon>Bacteroidota</taxon>
        <taxon>Cytophagia</taxon>
        <taxon>Cytophagales</taxon>
        <taxon>Fulvivirgaceae</taxon>
        <taxon>Fulvivirga</taxon>
    </lineage>
</organism>
<dbReference type="GO" id="GO:0016209">
    <property type="term" value="F:antioxidant activity"/>
    <property type="evidence" value="ECO:0007669"/>
    <property type="project" value="InterPro"/>
</dbReference>
<dbReference type="InterPro" id="IPR000866">
    <property type="entry name" value="AhpC/TSA"/>
</dbReference>
<reference evidence="3" key="1">
    <citation type="submission" date="2021-09" db="EMBL/GenBank/DDBJ databases">
        <title>Fulvivirga sp. isolated from coastal sediment.</title>
        <authorList>
            <person name="Yu H."/>
        </authorList>
    </citation>
    <scope>NUCLEOTIDE SEQUENCE</scope>
    <source>
        <strain evidence="3">1062</strain>
    </source>
</reference>
<dbReference type="PROSITE" id="PS51352">
    <property type="entry name" value="THIOREDOXIN_2"/>
    <property type="match status" value="1"/>
</dbReference>
<dbReference type="InterPro" id="IPR036249">
    <property type="entry name" value="Thioredoxin-like_sf"/>
</dbReference>
<accession>A0A9X1HNL1</accession>
<keyword evidence="1" id="KW-1133">Transmembrane helix</keyword>
<dbReference type="CDD" id="cd02966">
    <property type="entry name" value="TlpA_like_family"/>
    <property type="match status" value="1"/>
</dbReference>
<comment type="caution">
    <text evidence="3">The sequence shown here is derived from an EMBL/GenBank/DDBJ whole genome shotgun (WGS) entry which is preliminary data.</text>
</comment>
<dbReference type="PANTHER" id="PTHR42852">
    <property type="entry name" value="THIOL:DISULFIDE INTERCHANGE PROTEIN DSBE"/>
    <property type="match status" value="1"/>
</dbReference>
<dbReference type="Pfam" id="PF00578">
    <property type="entry name" value="AhpC-TSA"/>
    <property type="match status" value="1"/>
</dbReference>
<dbReference type="PANTHER" id="PTHR42852:SF17">
    <property type="entry name" value="THIOREDOXIN-LIKE PROTEIN HI_1115"/>
    <property type="match status" value="1"/>
</dbReference>
<name>A0A9X1HNL1_9BACT</name>
<protein>
    <submittedName>
        <fullName evidence="3">TlpA family protein disulfide reductase</fullName>
    </submittedName>
</protein>
<evidence type="ECO:0000313" key="3">
    <source>
        <dbReference type="EMBL" id="MCA6073282.1"/>
    </source>
</evidence>
<dbReference type="InterPro" id="IPR050553">
    <property type="entry name" value="Thioredoxin_ResA/DsbE_sf"/>
</dbReference>
<dbReference type="AlphaFoldDB" id="A0A9X1HNL1"/>
<dbReference type="Proteomes" id="UP001139409">
    <property type="component" value="Unassembled WGS sequence"/>
</dbReference>
<evidence type="ECO:0000259" key="2">
    <source>
        <dbReference type="PROSITE" id="PS51352"/>
    </source>
</evidence>
<dbReference type="GO" id="GO:0016491">
    <property type="term" value="F:oxidoreductase activity"/>
    <property type="evidence" value="ECO:0007669"/>
    <property type="project" value="InterPro"/>
</dbReference>
<sequence>MNKHVVKFLKEWGIPLGIFLVLYFTGWYRPVVAFGQRIILSTGIIKPDTSIDDDDNYPVTDYQWTLQTLDGQPVPFEQFRGKVVFLNFFATWCPPCIAEMPGIQALYDSEASEDVVFIILSRDDSREKPRKFMADKGYTLPVFMAAGPTPSVFQGNVLPTTYIISPRGEIISRHSGMADYNNEKVKDLLRQLSDRL</sequence>
<gene>
    <name evidence="3" type="ORF">LDX50_00290</name>
</gene>
<feature type="domain" description="Thioredoxin" evidence="2">
    <location>
        <begin position="40"/>
        <end position="196"/>
    </location>
</feature>
<dbReference type="RefSeq" id="WP_225696401.1">
    <property type="nucleotide sequence ID" value="NZ_JAIXNE010000001.1"/>
</dbReference>
<keyword evidence="1" id="KW-0812">Transmembrane</keyword>
<dbReference type="InterPro" id="IPR013766">
    <property type="entry name" value="Thioredoxin_domain"/>
</dbReference>